<keyword evidence="1" id="KW-0175">Coiled coil</keyword>
<dbReference type="OrthoDB" id="696873at2"/>
<feature type="coiled-coil region" evidence="1">
    <location>
        <begin position="302"/>
        <end position="340"/>
    </location>
</feature>
<sequence>MTNLALQEKFIEDQSFRDQYIVKTEVMNKVKLLSLLPDGESMTVQMVADYYEVNKTAIDQVLHRHKDEFKSDGVKKVTSKSEGFDILSKALNPNQFIVKLIPRRSILRIGMLLRDSEIAKQVRTYLLNVEESASKEQRSKAMDHHLVTWTPKEELILLDCYYSTINNGGTLGEAAQKASEKINHTKAACLNKYNNSLKTIITDEKFFETVEQNKKLRGRKKNHLQLVTVEETASSVESVYIDNGMLEQIHNSQTIVIDDLFKKNSNLLDDVFKLKDDNTMLRLRVNELESDKTMADFITMDKDRLIEQVNEKNQQLSEEVEKWKKKYAESKKKLSSIEDMITGRSQAKKKQVESKENKGMQYTIKDGVPVFK</sequence>
<dbReference type="AlphaFoldDB" id="A0A559KCR6"/>
<evidence type="ECO:0000313" key="3">
    <source>
        <dbReference type="Proteomes" id="UP000317036"/>
    </source>
</evidence>
<protein>
    <submittedName>
        <fullName evidence="2">Uncharacterized protein</fullName>
    </submittedName>
</protein>
<reference evidence="2 3" key="1">
    <citation type="submission" date="2019-07" db="EMBL/GenBank/DDBJ databases">
        <authorList>
            <person name="Kim J."/>
        </authorList>
    </citation>
    <scope>NUCLEOTIDE SEQUENCE [LARGE SCALE GENOMIC DNA]</scope>
    <source>
        <strain evidence="2 3">JC52</strain>
    </source>
</reference>
<organism evidence="2 3">
    <name type="scientific">Paenibacillus cremeus</name>
    <dbReference type="NCBI Taxonomy" id="2163881"/>
    <lineage>
        <taxon>Bacteria</taxon>
        <taxon>Bacillati</taxon>
        <taxon>Bacillota</taxon>
        <taxon>Bacilli</taxon>
        <taxon>Bacillales</taxon>
        <taxon>Paenibacillaceae</taxon>
        <taxon>Paenibacillus</taxon>
    </lineage>
</organism>
<accession>A0A559KCR6</accession>
<evidence type="ECO:0000256" key="1">
    <source>
        <dbReference type="SAM" id="Coils"/>
    </source>
</evidence>
<proteinExistence type="predicted"/>
<dbReference type="RefSeq" id="WP_144846508.1">
    <property type="nucleotide sequence ID" value="NZ_VNJI01000011.1"/>
</dbReference>
<dbReference type="Proteomes" id="UP000317036">
    <property type="component" value="Unassembled WGS sequence"/>
</dbReference>
<keyword evidence="3" id="KW-1185">Reference proteome</keyword>
<comment type="caution">
    <text evidence="2">The sequence shown here is derived from an EMBL/GenBank/DDBJ whole genome shotgun (WGS) entry which is preliminary data.</text>
</comment>
<dbReference type="EMBL" id="VNJI01000011">
    <property type="protein sequence ID" value="TVY09921.1"/>
    <property type="molecule type" value="Genomic_DNA"/>
</dbReference>
<name>A0A559KCR6_9BACL</name>
<evidence type="ECO:0000313" key="2">
    <source>
        <dbReference type="EMBL" id="TVY09921.1"/>
    </source>
</evidence>
<gene>
    <name evidence="2" type="ORF">FPZ49_11155</name>
</gene>